<dbReference type="PANTHER" id="PTHR22839">
    <property type="entry name" value="THO COMPLEX SUBUNIT 3 THO3"/>
    <property type="match status" value="1"/>
</dbReference>
<sequence length="109" mass="12519">MNFNQSVNYFKKFNHTKSISAHSNKVHSLAWNCKGQMLATGSYDKNISLFNFDKEGLEHKQIYRGHFGSVDQLVWHPTNPNLFASASVDKTLRIWDARSQQNCVTVNTK</sequence>
<gene>
    <name evidence="5" type="ORF">A3Q56_06969</name>
</gene>
<dbReference type="GO" id="GO:0000445">
    <property type="term" value="C:THO complex part of transcription export complex"/>
    <property type="evidence" value="ECO:0007669"/>
    <property type="project" value="TreeGrafter"/>
</dbReference>
<dbReference type="Gene3D" id="2.130.10.10">
    <property type="entry name" value="YVTN repeat-like/Quinoprotein amine dehydrogenase"/>
    <property type="match status" value="1"/>
</dbReference>
<evidence type="ECO:0000256" key="1">
    <source>
        <dbReference type="ARBA" id="ARBA00022574"/>
    </source>
</evidence>
<dbReference type="Proteomes" id="UP000078046">
    <property type="component" value="Unassembled WGS sequence"/>
</dbReference>
<evidence type="ECO:0000256" key="4">
    <source>
        <dbReference type="PROSITE-ProRule" id="PRU00221"/>
    </source>
</evidence>
<proteinExistence type="inferred from homology"/>
<evidence type="ECO:0000313" key="5">
    <source>
        <dbReference type="EMBL" id="OAF65323.1"/>
    </source>
</evidence>
<dbReference type="InterPro" id="IPR001680">
    <property type="entry name" value="WD40_rpt"/>
</dbReference>
<feature type="repeat" description="WD" evidence="4">
    <location>
        <begin position="19"/>
        <end position="60"/>
    </location>
</feature>
<feature type="non-terminal residue" evidence="5">
    <location>
        <position position="109"/>
    </location>
</feature>
<evidence type="ECO:0000313" key="6">
    <source>
        <dbReference type="Proteomes" id="UP000078046"/>
    </source>
</evidence>
<evidence type="ECO:0000256" key="3">
    <source>
        <dbReference type="ARBA" id="ARBA00046343"/>
    </source>
</evidence>
<dbReference type="InterPro" id="IPR040132">
    <property type="entry name" value="Tex1/THOC3"/>
</dbReference>
<dbReference type="SMART" id="SM00320">
    <property type="entry name" value="WD40"/>
    <property type="match status" value="2"/>
</dbReference>
<dbReference type="OrthoDB" id="340259at2759"/>
<dbReference type="Pfam" id="PF00400">
    <property type="entry name" value="WD40"/>
    <property type="match status" value="2"/>
</dbReference>
<keyword evidence="6" id="KW-1185">Reference proteome</keyword>
<feature type="repeat" description="WD" evidence="4">
    <location>
        <begin position="63"/>
        <end position="105"/>
    </location>
</feature>
<keyword evidence="2" id="KW-0677">Repeat</keyword>
<reference evidence="5 6" key="1">
    <citation type="submission" date="2016-04" db="EMBL/GenBank/DDBJ databases">
        <title>The genome of Intoshia linei affirms orthonectids as highly simplified spiralians.</title>
        <authorList>
            <person name="Mikhailov K.V."/>
            <person name="Slusarev G.S."/>
            <person name="Nikitin M.A."/>
            <person name="Logacheva M.D."/>
            <person name="Penin A."/>
            <person name="Aleoshin V."/>
            <person name="Panchin Y.V."/>
        </authorList>
    </citation>
    <scope>NUCLEOTIDE SEQUENCE [LARGE SCALE GENOMIC DNA]</scope>
    <source>
        <strain evidence="5">Intl2013</strain>
        <tissue evidence="5">Whole animal</tissue>
    </source>
</reference>
<dbReference type="PANTHER" id="PTHR22839:SF0">
    <property type="entry name" value="THO COMPLEX SUBUNIT 3"/>
    <property type="match status" value="1"/>
</dbReference>
<name>A0A177AVA8_9BILA</name>
<keyword evidence="1 4" id="KW-0853">WD repeat</keyword>
<dbReference type="PROSITE" id="PS50294">
    <property type="entry name" value="WD_REPEATS_REGION"/>
    <property type="match status" value="2"/>
</dbReference>
<dbReference type="InterPro" id="IPR015943">
    <property type="entry name" value="WD40/YVTN_repeat-like_dom_sf"/>
</dbReference>
<dbReference type="PROSITE" id="PS50082">
    <property type="entry name" value="WD_REPEATS_2"/>
    <property type="match status" value="2"/>
</dbReference>
<evidence type="ECO:0000256" key="2">
    <source>
        <dbReference type="ARBA" id="ARBA00022737"/>
    </source>
</evidence>
<protein>
    <submittedName>
        <fullName evidence="5">Uncharacterized protein</fullName>
    </submittedName>
</protein>
<dbReference type="InterPro" id="IPR036322">
    <property type="entry name" value="WD40_repeat_dom_sf"/>
</dbReference>
<accession>A0A177AVA8</accession>
<dbReference type="EMBL" id="LWCA01001346">
    <property type="protein sequence ID" value="OAF65323.1"/>
    <property type="molecule type" value="Genomic_DNA"/>
</dbReference>
<organism evidence="5 6">
    <name type="scientific">Intoshia linei</name>
    <dbReference type="NCBI Taxonomy" id="1819745"/>
    <lineage>
        <taxon>Eukaryota</taxon>
        <taxon>Metazoa</taxon>
        <taxon>Spiralia</taxon>
        <taxon>Lophotrochozoa</taxon>
        <taxon>Mesozoa</taxon>
        <taxon>Orthonectida</taxon>
        <taxon>Rhopaluridae</taxon>
        <taxon>Intoshia</taxon>
    </lineage>
</organism>
<dbReference type="AlphaFoldDB" id="A0A177AVA8"/>
<comment type="caution">
    <text evidence="5">The sequence shown here is derived from an EMBL/GenBank/DDBJ whole genome shotgun (WGS) entry which is preliminary data.</text>
</comment>
<dbReference type="SUPFAM" id="SSF50978">
    <property type="entry name" value="WD40 repeat-like"/>
    <property type="match status" value="1"/>
</dbReference>
<comment type="similarity">
    <text evidence="3">Belongs to the THOC3 family.</text>
</comment>
<dbReference type="GO" id="GO:0006406">
    <property type="term" value="P:mRNA export from nucleus"/>
    <property type="evidence" value="ECO:0007669"/>
    <property type="project" value="InterPro"/>
</dbReference>